<feature type="chain" id="PRO_5043596284" description="Secreted protein" evidence="1">
    <location>
        <begin position="25"/>
        <end position="89"/>
    </location>
</feature>
<evidence type="ECO:0000256" key="1">
    <source>
        <dbReference type="SAM" id="SignalP"/>
    </source>
</evidence>
<evidence type="ECO:0000313" key="2">
    <source>
        <dbReference type="EMBL" id="GKV51393.1"/>
    </source>
</evidence>
<evidence type="ECO:0000313" key="3">
    <source>
        <dbReference type="Proteomes" id="UP001054252"/>
    </source>
</evidence>
<keyword evidence="1" id="KW-0732">Signal</keyword>
<dbReference type="EMBL" id="BPVZ01000495">
    <property type="protein sequence ID" value="GKV51393.1"/>
    <property type="molecule type" value="Genomic_DNA"/>
</dbReference>
<name>A0AAV5MRC5_9ROSI</name>
<evidence type="ECO:0008006" key="4">
    <source>
        <dbReference type="Google" id="ProtNLM"/>
    </source>
</evidence>
<dbReference type="AlphaFoldDB" id="A0AAV5MRC5"/>
<dbReference type="Proteomes" id="UP001054252">
    <property type="component" value="Unassembled WGS sequence"/>
</dbReference>
<accession>A0AAV5MRC5</accession>
<keyword evidence="3" id="KW-1185">Reference proteome</keyword>
<feature type="signal peptide" evidence="1">
    <location>
        <begin position="1"/>
        <end position="24"/>
    </location>
</feature>
<proteinExistence type="predicted"/>
<reference evidence="2 3" key="1">
    <citation type="journal article" date="2021" name="Commun. Biol.">
        <title>The genome of Shorea leprosula (Dipterocarpaceae) highlights the ecological relevance of drought in aseasonal tropical rainforests.</title>
        <authorList>
            <person name="Ng K.K.S."/>
            <person name="Kobayashi M.J."/>
            <person name="Fawcett J.A."/>
            <person name="Hatakeyama M."/>
            <person name="Paape T."/>
            <person name="Ng C.H."/>
            <person name="Ang C.C."/>
            <person name="Tnah L.H."/>
            <person name="Lee C.T."/>
            <person name="Nishiyama T."/>
            <person name="Sese J."/>
            <person name="O'Brien M.J."/>
            <person name="Copetti D."/>
            <person name="Mohd Noor M.I."/>
            <person name="Ong R.C."/>
            <person name="Putra M."/>
            <person name="Sireger I.Z."/>
            <person name="Indrioko S."/>
            <person name="Kosugi Y."/>
            <person name="Izuno A."/>
            <person name="Isagi Y."/>
            <person name="Lee S.L."/>
            <person name="Shimizu K.K."/>
        </authorList>
    </citation>
    <scope>NUCLEOTIDE SEQUENCE [LARGE SCALE GENOMIC DNA]</scope>
    <source>
        <strain evidence="2">214</strain>
    </source>
</reference>
<sequence length="89" mass="9111">MVKKQKLKSSLLAWGGLILAILSGENSTVNLSAPCPSNEEISVNRSGKLADMGGAEDFLGRRSGACRVVHTAGPSTGVATPPLQCSVSS</sequence>
<organism evidence="2 3">
    <name type="scientific">Rubroshorea leprosula</name>
    <dbReference type="NCBI Taxonomy" id="152421"/>
    <lineage>
        <taxon>Eukaryota</taxon>
        <taxon>Viridiplantae</taxon>
        <taxon>Streptophyta</taxon>
        <taxon>Embryophyta</taxon>
        <taxon>Tracheophyta</taxon>
        <taxon>Spermatophyta</taxon>
        <taxon>Magnoliopsida</taxon>
        <taxon>eudicotyledons</taxon>
        <taxon>Gunneridae</taxon>
        <taxon>Pentapetalae</taxon>
        <taxon>rosids</taxon>
        <taxon>malvids</taxon>
        <taxon>Malvales</taxon>
        <taxon>Dipterocarpaceae</taxon>
        <taxon>Rubroshorea</taxon>
    </lineage>
</organism>
<comment type="caution">
    <text evidence="2">The sequence shown here is derived from an EMBL/GenBank/DDBJ whole genome shotgun (WGS) entry which is preliminary data.</text>
</comment>
<gene>
    <name evidence="2" type="ORF">SLEP1_g58055</name>
</gene>
<protein>
    <recommendedName>
        <fullName evidence="4">Secreted protein</fullName>
    </recommendedName>
</protein>